<name>A0AAJ0LIM6_9PSED</name>
<sequence>MLNNVATAVNRADRQRVRRHPNSLDCVLFSKRVDREDDGQAFDGSPLLGGAGMLSSEDEVNYTWVQAADARINFAQGFAAQLGNTSDDGRRLNYEDQVLEASIEPEHEPGSEGYVQPVKDMLVAVLVGGGVIVNYQIVDVTGEINIPPYTRKYLLNPRPDEAPTAELD</sequence>
<evidence type="ECO:0000313" key="1">
    <source>
        <dbReference type="EMBL" id="KTT16870.1"/>
    </source>
</evidence>
<gene>
    <name evidence="1" type="ORF">NS96R_14015</name>
</gene>
<evidence type="ECO:0000313" key="2">
    <source>
        <dbReference type="Proteomes" id="UP000071644"/>
    </source>
</evidence>
<proteinExistence type="predicted"/>
<dbReference type="Proteomes" id="UP000071644">
    <property type="component" value="Unassembled WGS sequence"/>
</dbReference>
<dbReference type="EMBL" id="LDSN01000036">
    <property type="protein sequence ID" value="KTT16870.1"/>
    <property type="molecule type" value="Genomic_DNA"/>
</dbReference>
<dbReference type="RefSeq" id="WP_058638983.1">
    <property type="nucleotide sequence ID" value="NZ_LDSN01000036.1"/>
</dbReference>
<dbReference type="AlphaFoldDB" id="A0AAJ0LIM6"/>
<protein>
    <submittedName>
        <fullName evidence="1">Uncharacterized protein</fullName>
    </submittedName>
</protein>
<organism evidence="1 2">
    <name type="scientific">Pseudomonas parafulva</name>
    <dbReference type="NCBI Taxonomy" id="157782"/>
    <lineage>
        <taxon>Bacteria</taxon>
        <taxon>Pseudomonadati</taxon>
        <taxon>Pseudomonadota</taxon>
        <taxon>Gammaproteobacteria</taxon>
        <taxon>Pseudomonadales</taxon>
        <taxon>Pseudomonadaceae</taxon>
        <taxon>Pseudomonas</taxon>
    </lineage>
</organism>
<reference evidence="1 2" key="1">
    <citation type="journal article" date="2016" name="Front. Microbiol.">
        <title>Genomic Resource of Rice Seed Associated Bacteria.</title>
        <authorList>
            <person name="Midha S."/>
            <person name="Bansal K."/>
            <person name="Sharma S."/>
            <person name="Kumar N."/>
            <person name="Patil P.P."/>
            <person name="Chaudhry V."/>
            <person name="Patil P.B."/>
        </authorList>
    </citation>
    <scope>NUCLEOTIDE SEQUENCE [LARGE SCALE GENOMIC DNA]</scope>
    <source>
        <strain evidence="1 2">NS96</strain>
    </source>
</reference>
<accession>A0AAJ0LIM6</accession>
<comment type="caution">
    <text evidence="1">The sequence shown here is derived from an EMBL/GenBank/DDBJ whole genome shotgun (WGS) entry which is preliminary data.</text>
</comment>